<dbReference type="InterPro" id="IPR037523">
    <property type="entry name" value="VOC_core"/>
</dbReference>
<dbReference type="SUPFAM" id="SSF54593">
    <property type="entry name" value="Glyoxalase/Bleomycin resistance protein/Dihydroxybiphenyl dioxygenase"/>
    <property type="match status" value="1"/>
</dbReference>
<dbReference type="PROSITE" id="PS51819">
    <property type="entry name" value="VOC"/>
    <property type="match status" value="1"/>
</dbReference>
<evidence type="ECO:0000313" key="3">
    <source>
        <dbReference type="Proteomes" id="UP001501752"/>
    </source>
</evidence>
<gene>
    <name evidence="2" type="ORF">GCM10023235_09420</name>
</gene>
<dbReference type="InterPro" id="IPR029068">
    <property type="entry name" value="Glyas_Bleomycin-R_OHBP_Dase"/>
</dbReference>
<evidence type="ECO:0000313" key="2">
    <source>
        <dbReference type="EMBL" id="GAA4836611.1"/>
    </source>
</evidence>
<comment type="caution">
    <text evidence="2">The sequence shown here is derived from an EMBL/GenBank/DDBJ whole genome shotgun (WGS) entry which is preliminary data.</text>
</comment>
<sequence length="201" mass="21303">MVEYKIEVVVVPVSDVDRAKDFWTRIGFREDVDFTGPGGFRVVHLTPPGSAASIVIGSGVTDAAPGSEHGVHLVVDDVVAARAELAAAGVEVGEVFHDAGGVFHHAGTAGRVPGPHPARQSYGSFASFTDPDGNTFVLQEVTTRRPGRIGHVVYRSADEVEAALRDAALAHGTYEEELGHHDQDWPAWYAAHMARTAGLGS</sequence>
<dbReference type="Proteomes" id="UP001501752">
    <property type="component" value="Unassembled WGS sequence"/>
</dbReference>
<dbReference type="InterPro" id="IPR004360">
    <property type="entry name" value="Glyas_Fos-R_dOase_dom"/>
</dbReference>
<dbReference type="Gene3D" id="3.10.180.10">
    <property type="entry name" value="2,3-Dihydroxybiphenyl 1,2-Dioxygenase, domain 1"/>
    <property type="match status" value="1"/>
</dbReference>
<dbReference type="EMBL" id="BAABIS010000001">
    <property type="protein sequence ID" value="GAA4836611.1"/>
    <property type="molecule type" value="Genomic_DNA"/>
</dbReference>
<proteinExistence type="predicted"/>
<accession>A0ABP9DBC0</accession>
<keyword evidence="3" id="KW-1185">Reference proteome</keyword>
<reference evidence="3" key="1">
    <citation type="journal article" date="2019" name="Int. J. Syst. Evol. Microbiol.">
        <title>The Global Catalogue of Microorganisms (GCM) 10K type strain sequencing project: providing services to taxonomists for standard genome sequencing and annotation.</title>
        <authorList>
            <consortium name="The Broad Institute Genomics Platform"/>
            <consortium name="The Broad Institute Genome Sequencing Center for Infectious Disease"/>
            <person name="Wu L."/>
            <person name="Ma J."/>
        </authorList>
    </citation>
    <scope>NUCLEOTIDE SEQUENCE [LARGE SCALE GENOMIC DNA]</scope>
    <source>
        <strain evidence="3">JCM 13006</strain>
    </source>
</reference>
<protein>
    <submittedName>
        <fullName evidence="2">Glyoxalase</fullName>
    </submittedName>
</protein>
<name>A0ABP9DBC0_9ACTN</name>
<dbReference type="Pfam" id="PF00903">
    <property type="entry name" value="Glyoxalase"/>
    <property type="match status" value="1"/>
</dbReference>
<organism evidence="2 3">
    <name type="scientific">Kitasatospora terrestris</name>
    <dbReference type="NCBI Taxonomy" id="258051"/>
    <lineage>
        <taxon>Bacteria</taxon>
        <taxon>Bacillati</taxon>
        <taxon>Actinomycetota</taxon>
        <taxon>Actinomycetes</taxon>
        <taxon>Kitasatosporales</taxon>
        <taxon>Streptomycetaceae</taxon>
        <taxon>Kitasatospora</taxon>
    </lineage>
</organism>
<feature type="domain" description="VOC" evidence="1">
    <location>
        <begin position="5"/>
        <end position="141"/>
    </location>
</feature>
<evidence type="ECO:0000259" key="1">
    <source>
        <dbReference type="PROSITE" id="PS51819"/>
    </source>
</evidence>